<dbReference type="InterPro" id="IPR010342">
    <property type="entry name" value="DUF938"/>
</dbReference>
<reference evidence="2 3" key="1">
    <citation type="submission" date="2020-08" db="EMBL/GenBank/DDBJ databases">
        <title>Genome sequencing of Purple Non-Sulfur Bacteria from various extreme environments.</title>
        <authorList>
            <person name="Mayer M."/>
        </authorList>
    </citation>
    <scope>NUCLEOTIDE SEQUENCE [LARGE SCALE GENOMIC DNA]</scope>
    <source>
        <strain evidence="2 3">JA131</strain>
    </source>
</reference>
<dbReference type="EMBL" id="JACIGK010000016">
    <property type="protein sequence ID" value="MBB4266704.1"/>
    <property type="molecule type" value="Genomic_DNA"/>
</dbReference>
<dbReference type="Gene3D" id="3.40.50.150">
    <property type="entry name" value="Vaccinia Virus protein VP39"/>
    <property type="match status" value="1"/>
</dbReference>
<dbReference type="InterPro" id="IPR029063">
    <property type="entry name" value="SAM-dependent_MTases_sf"/>
</dbReference>
<comment type="caution">
    <text evidence="2">The sequence shown here is derived from an EMBL/GenBank/DDBJ whole genome shotgun (WGS) entry which is preliminary data.</text>
</comment>
<dbReference type="AlphaFoldDB" id="A0A7W6WA79"/>
<organism evidence="2 3">
    <name type="scientific">Roseospira visakhapatnamensis</name>
    <dbReference type="NCBI Taxonomy" id="390880"/>
    <lineage>
        <taxon>Bacteria</taxon>
        <taxon>Pseudomonadati</taxon>
        <taxon>Pseudomonadota</taxon>
        <taxon>Alphaproteobacteria</taxon>
        <taxon>Rhodospirillales</taxon>
        <taxon>Rhodospirillaceae</taxon>
        <taxon>Roseospira</taxon>
    </lineage>
</organism>
<keyword evidence="3" id="KW-1185">Reference proteome</keyword>
<dbReference type="Proteomes" id="UP000554286">
    <property type="component" value="Unassembled WGS sequence"/>
</dbReference>
<evidence type="ECO:0000256" key="1">
    <source>
        <dbReference type="SAM" id="MobiDB-lite"/>
    </source>
</evidence>
<accession>A0A7W6WA79</accession>
<evidence type="ECO:0000313" key="3">
    <source>
        <dbReference type="Proteomes" id="UP000554286"/>
    </source>
</evidence>
<feature type="region of interest" description="Disordered" evidence="1">
    <location>
        <begin position="1"/>
        <end position="42"/>
    </location>
</feature>
<dbReference type="Pfam" id="PF06080">
    <property type="entry name" value="DUF938"/>
    <property type="match status" value="1"/>
</dbReference>
<dbReference type="SUPFAM" id="SSF53335">
    <property type="entry name" value="S-adenosyl-L-methionine-dependent methyltransferases"/>
    <property type="match status" value="1"/>
</dbReference>
<protein>
    <recommendedName>
        <fullName evidence="4">SAM-dependent methyltransferase</fullName>
    </recommendedName>
</protein>
<dbReference type="PANTHER" id="PTHR20974">
    <property type="entry name" value="UPF0585 PROTEIN CG18661"/>
    <property type="match status" value="1"/>
</dbReference>
<evidence type="ECO:0000313" key="2">
    <source>
        <dbReference type="EMBL" id="MBB4266704.1"/>
    </source>
</evidence>
<name>A0A7W6WA79_9PROT</name>
<proteinExistence type="predicted"/>
<dbReference type="PANTHER" id="PTHR20974:SF0">
    <property type="entry name" value="UPF0585 PROTEIN CG18661"/>
    <property type="match status" value="1"/>
</dbReference>
<evidence type="ECO:0008006" key="4">
    <source>
        <dbReference type="Google" id="ProtNLM"/>
    </source>
</evidence>
<dbReference type="RefSeq" id="WP_184045383.1">
    <property type="nucleotide sequence ID" value="NZ_JACIGK010000016.1"/>
</dbReference>
<gene>
    <name evidence="2" type="ORF">GGD89_002337</name>
</gene>
<sequence>MPPSESSPATVAPITRPGTRHAPRIQPGPPEARRHYPATARNRDPIRAVLTRVLPEGGGVLLELASGSGEHAAALGPALPAGWTWRPSDGDEPSARAAATLLAEAAPARVEAPVLLDVSDRPWPANAVEGVAAMAAINLVHIAPWAVTGALMAEAGAALPVDGVLYLYGPYRVGGRHTADSNAAFDASLRRQDPAWGVRDLEAVVDEAARHGLILVETVAMPANNLSVILRKAGV</sequence>